<dbReference type="Pfam" id="PF04321">
    <property type="entry name" value="RmlD_sub_bind"/>
    <property type="match status" value="1"/>
</dbReference>
<evidence type="ECO:0000256" key="3">
    <source>
        <dbReference type="ARBA" id="ARBA00012929"/>
    </source>
</evidence>
<evidence type="ECO:0000256" key="5">
    <source>
        <dbReference type="ARBA" id="ARBA00048200"/>
    </source>
</evidence>
<proteinExistence type="inferred from homology"/>
<feature type="domain" description="RmlD-like substrate binding" evidence="7">
    <location>
        <begin position="21"/>
        <end position="305"/>
    </location>
</feature>
<comment type="pathway">
    <text evidence="1 6">Carbohydrate biosynthesis; dTDP-L-rhamnose biosynthesis.</text>
</comment>
<name>A0A2T0RTH0_9RHOB</name>
<evidence type="ECO:0000313" key="8">
    <source>
        <dbReference type="EMBL" id="PRY24442.1"/>
    </source>
</evidence>
<dbReference type="PANTHER" id="PTHR10491:SF4">
    <property type="entry name" value="METHIONINE ADENOSYLTRANSFERASE 2 SUBUNIT BETA"/>
    <property type="match status" value="1"/>
</dbReference>
<dbReference type="SUPFAM" id="SSF51735">
    <property type="entry name" value="NAD(P)-binding Rossmann-fold domains"/>
    <property type="match status" value="1"/>
</dbReference>
<dbReference type="GO" id="GO:0008831">
    <property type="term" value="F:dTDP-4-dehydrorhamnose reductase activity"/>
    <property type="evidence" value="ECO:0007669"/>
    <property type="project" value="UniProtKB-EC"/>
</dbReference>
<dbReference type="EC" id="1.1.1.133" evidence="3 6"/>
<keyword evidence="6" id="KW-0560">Oxidoreductase</keyword>
<comment type="cofactor">
    <cofactor evidence="6">
        <name>Mg(2+)</name>
        <dbReference type="ChEBI" id="CHEBI:18420"/>
    </cofactor>
    <text evidence="6">Binds 1 Mg(2+) ion per monomer.</text>
</comment>
<keyword evidence="9" id="KW-1185">Reference proteome</keyword>
<dbReference type="Gene3D" id="3.40.50.720">
    <property type="entry name" value="NAD(P)-binding Rossmann-like Domain"/>
    <property type="match status" value="1"/>
</dbReference>
<evidence type="ECO:0000256" key="1">
    <source>
        <dbReference type="ARBA" id="ARBA00004781"/>
    </source>
</evidence>
<accession>A0A2T0RTH0</accession>
<dbReference type="CDD" id="cd05254">
    <property type="entry name" value="dTDP_HR_like_SDR_e"/>
    <property type="match status" value="1"/>
</dbReference>
<keyword evidence="6" id="KW-0521">NADP</keyword>
<evidence type="ECO:0000256" key="2">
    <source>
        <dbReference type="ARBA" id="ARBA00010944"/>
    </source>
</evidence>
<gene>
    <name evidence="8" type="ORF">CLV78_103308</name>
</gene>
<dbReference type="Gene3D" id="3.90.25.10">
    <property type="entry name" value="UDP-galactose 4-epimerase, domain 1"/>
    <property type="match status" value="1"/>
</dbReference>
<dbReference type="NCBIfam" id="TIGR01214">
    <property type="entry name" value="rmlD"/>
    <property type="match status" value="1"/>
</dbReference>
<sequence>MAFAPPGHGNARWPGGPWVVKVLLLGPNGQLGTDIRAAHRAAGEPFDLVPLGRDRLDVSQVDSIGPALAASDFDLLINCTSYHRTDEVEDNAALAFAVNTHAVEAMARACADKGARFVHISTDYVFGGDHTRQVPLVEDDAPAPVNVYGASKALGETLARLAHEDTVILRVASLFGVAGASGKGGNFVETMIRFGIERGALKVVADQVMSPTATADVANAILALIARESPPGIYHVAGSGQASWHEFASEIIRMTGIEATVTPCSSAEFPTRAARPRYSVLDNSRAAKLIAPMPDWRDALGRYLAAKGHL</sequence>
<reference evidence="8 9" key="1">
    <citation type="submission" date="2018-03" db="EMBL/GenBank/DDBJ databases">
        <title>Genomic Encyclopedia of Archaeal and Bacterial Type Strains, Phase II (KMG-II): from individual species to whole genera.</title>
        <authorList>
            <person name="Goeker M."/>
        </authorList>
    </citation>
    <scope>NUCLEOTIDE SEQUENCE [LARGE SCALE GENOMIC DNA]</scope>
    <source>
        <strain evidence="8 9">DSM 29328</strain>
    </source>
</reference>
<organism evidence="8 9">
    <name type="scientific">Aliiruegeria haliotis</name>
    <dbReference type="NCBI Taxonomy" id="1280846"/>
    <lineage>
        <taxon>Bacteria</taxon>
        <taxon>Pseudomonadati</taxon>
        <taxon>Pseudomonadota</taxon>
        <taxon>Alphaproteobacteria</taxon>
        <taxon>Rhodobacterales</taxon>
        <taxon>Roseobacteraceae</taxon>
        <taxon>Aliiruegeria</taxon>
    </lineage>
</organism>
<dbReference type="UniPathway" id="UPA00124"/>
<dbReference type="Proteomes" id="UP000239480">
    <property type="component" value="Unassembled WGS sequence"/>
</dbReference>
<evidence type="ECO:0000256" key="4">
    <source>
        <dbReference type="ARBA" id="ARBA00017099"/>
    </source>
</evidence>
<evidence type="ECO:0000256" key="6">
    <source>
        <dbReference type="RuleBase" id="RU364082"/>
    </source>
</evidence>
<evidence type="ECO:0000313" key="9">
    <source>
        <dbReference type="Proteomes" id="UP000239480"/>
    </source>
</evidence>
<dbReference type="PANTHER" id="PTHR10491">
    <property type="entry name" value="DTDP-4-DEHYDRORHAMNOSE REDUCTASE"/>
    <property type="match status" value="1"/>
</dbReference>
<dbReference type="InterPro" id="IPR036291">
    <property type="entry name" value="NAD(P)-bd_dom_sf"/>
</dbReference>
<dbReference type="InterPro" id="IPR005913">
    <property type="entry name" value="dTDP_dehydrorham_reduct"/>
</dbReference>
<comment type="caution">
    <text evidence="8">The sequence shown here is derived from an EMBL/GenBank/DDBJ whole genome shotgun (WGS) entry which is preliminary data.</text>
</comment>
<dbReference type="GO" id="GO:0019305">
    <property type="term" value="P:dTDP-rhamnose biosynthetic process"/>
    <property type="evidence" value="ECO:0007669"/>
    <property type="project" value="UniProtKB-UniPathway"/>
</dbReference>
<comment type="catalytic activity">
    <reaction evidence="5 6">
        <text>dTDP-beta-L-rhamnose + NADP(+) = dTDP-4-dehydro-beta-L-rhamnose + NADPH + H(+)</text>
        <dbReference type="Rhea" id="RHEA:21796"/>
        <dbReference type="ChEBI" id="CHEBI:15378"/>
        <dbReference type="ChEBI" id="CHEBI:57510"/>
        <dbReference type="ChEBI" id="CHEBI:57783"/>
        <dbReference type="ChEBI" id="CHEBI:58349"/>
        <dbReference type="ChEBI" id="CHEBI:62830"/>
        <dbReference type="EC" id="1.1.1.133"/>
    </reaction>
</comment>
<comment type="similarity">
    <text evidence="2 6">Belongs to the dTDP-4-dehydrorhamnose reductase family.</text>
</comment>
<dbReference type="EMBL" id="PVTD01000003">
    <property type="protein sequence ID" value="PRY24442.1"/>
    <property type="molecule type" value="Genomic_DNA"/>
</dbReference>
<protein>
    <recommendedName>
        <fullName evidence="4 6">dTDP-4-dehydrorhamnose reductase</fullName>
        <ecNumber evidence="3 6">1.1.1.133</ecNumber>
    </recommendedName>
</protein>
<dbReference type="InterPro" id="IPR029903">
    <property type="entry name" value="RmlD-like-bd"/>
</dbReference>
<evidence type="ECO:0000259" key="7">
    <source>
        <dbReference type="Pfam" id="PF04321"/>
    </source>
</evidence>
<dbReference type="AlphaFoldDB" id="A0A2T0RTH0"/>
<comment type="function">
    <text evidence="6">Catalyzes the reduction of dTDP-6-deoxy-L-lyxo-4-hexulose to yield dTDP-L-rhamnose.</text>
</comment>